<dbReference type="OrthoDB" id="671595at2759"/>
<dbReference type="KEGG" id="dord:105984484"/>
<dbReference type="Pfam" id="PF00079">
    <property type="entry name" value="Serpin"/>
    <property type="match status" value="1"/>
</dbReference>
<dbReference type="AlphaFoldDB" id="A0A1S3F0H6"/>
<evidence type="ECO:0000256" key="1">
    <source>
        <dbReference type="RuleBase" id="RU000411"/>
    </source>
</evidence>
<comment type="similarity">
    <text evidence="1">Belongs to the serpin family.</text>
</comment>
<dbReference type="InterPro" id="IPR023796">
    <property type="entry name" value="Serpin_dom"/>
</dbReference>
<sequence>MTHPILFLWLLVANLDPHACGQGIPDQENSSTSENQKAASFLNNWSFAFSLYIQLVISNPGTNVLFSPLSFSIPLTLLALQAKPEAQDHTLQSLGYFTTVPKAQAHTHYGQLLQALLPPPGKCQVDTGSVLFVNSYQNLEQKFVQTAQSLYHTKVFLASLGNTQRVKQQVEAALQEKTHGKIKNLLLDMESHSVMILANYIFFKGKWKYRFDPKLTEIRPFWVSEELTIQVPTMQRLGWFQLQHRSNLHSHILRLPYACRLTAVFILPDVGRTREVEEVLMEEKFDTWTRPFPPSRRKLYFPKFSFLGRTQLEQGALLANSVDLFSYRTGLSGITAQATPMKVSRAEHWAELTMDEGGEEEEDIKDLGSFPRQFIPAFHFNRPFLLLIIEEVSHNLLFMGKVVNPNVTL</sequence>
<dbReference type="Proteomes" id="UP000081671">
    <property type="component" value="Unplaced"/>
</dbReference>
<feature type="chain" id="PRO_5010338932" evidence="2">
    <location>
        <begin position="22"/>
        <end position="409"/>
    </location>
</feature>
<feature type="signal peptide" evidence="2">
    <location>
        <begin position="1"/>
        <end position="21"/>
    </location>
</feature>
<evidence type="ECO:0000256" key="2">
    <source>
        <dbReference type="SAM" id="SignalP"/>
    </source>
</evidence>
<dbReference type="SUPFAM" id="SSF56574">
    <property type="entry name" value="Serpins"/>
    <property type="match status" value="1"/>
</dbReference>
<dbReference type="FunCoup" id="A0A1S3F0H6">
    <property type="interactions" value="10"/>
</dbReference>
<evidence type="ECO:0000313" key="5">
    <source>
        <dbReference type="RefSeq" id="XP_012870128.1"/>
    </source>
</evidence>
<dbReference type="GO" id="GO:0004867">
    <property type="term" value="F:serine-type endopeptidase inhibitor activity"/>
    <property type="evidence" value="ECO:0007669"/>
    <property type="project" value="InterPro"/>
</dbReference>
<accession>A0A1S3F0H6</accession>
<dbReference type="GO" id="GO:0005615">
    <property type="term" value="C:extracellular space"/>
    <property type="evidence" value="ECO:0007669"/>
    <property type="project" value="InterPro"/>
</dbReference>
<keyword evidence="4" id="KW-1185">Reference proteome</keyword>
<evidence type="ECO:0000313" key="4">
    <source>
        <dbReference type="Proteomes" id="UP000081671"/>
    </source>
</evidence>
<dbReference type="InterPro" id="IPR023795">
    <property type="entry name" value="Serpin_CS"/>
</dbReference>
<dbReference type="SMART" id="SM00093">
    <property type="entry name" value="SERPIN"/>
    <property type="match status" value="1"/>
</dbReference>
<dbReference type="InterPro" id="IPR042185">
    <property type="entry name" value="Serpin_sf_2"/>
</dbReference>
<dbReference type="Gene3D" id="3.30.497.10">
    <property type="entry name" value="Antithrombin, subunit I, domain 2"/>
    <property type="match status" value="1"/>
</dbReference>
<reference evidence="5" key="1">
    <citation type="submission" date="2025-08" db="UniProtKB">
        <authorList>
            <consortium name="RefSeq"/>
        </authorList>
    </citation>
    <scope>IDENTIFICATION</scope>
    <source>
        <tissue evidence="5">Kidney</tissue>
    </source>
</reference>
<dbReference type="InterPro" id="IPR000215">
    <property type="entry name" value="Serpin_fam"/>
</dbReference>
<organism evidence="4 5">
    <name type="scientific">Dipodomys ordii</name>
    <name type="common">Ord's kangaroo rat</name>
    <dbReference type="NCBI Taxonomy" id="10020"/>
    <lineage>
        <taxon>Eukaryota</taxon>
        <taxon>Metazoa</taxon>
        <taxon>Chordata</taxon>
        <taxon>Craniata</taxon>
        <taxon>Vertebrata</taxon>
        <taxon>Euteleostomi</taxon>
        <taxon>Mammalia</taxon>
        <taxon>Eutheria</taxon>
        <taxon>Euarchontoglires</taxon>
        <taxon>Glires</taxon>
        <taxon>Rodentia</taxon>
        <taxon>Castorimorpha</taxon>
        <taxon>Heteromyidae</taxon>
        <taxon>Dipodomyinae</taxon>
        <taxon>Dipodomys</taxon>
    </lineage>
</organism>
<keyword evidence="2" id="KW-0732">Signal</keyword>
<proteinExistence type="inferred from homology"/>
<dbReference type="PROSITE" id="PS00284">
    <property type="entry name" value="SERPIN"/>
    <property type="match status" value="1"/>
</dbReference>
<gene>
    <name evidence="5" type="primary">LOC105984484</name>
</gene>
<dbReference type="Gene3D" id="2.30.39.10">
    <property type="entry name" value="Alpha-1-antitrypsin, domain 1"/>
    <property type="match status" value="1"/>
</dbReference>
<evidence type="ECO:0000259" key="3">
    <source>
        <dbReference type="SMART" id="SM00093"/>
    </source>
</evidence>
<dbReference type="RefSeq" id="XP_012870128.1">
    <property type="nucleotide sequence ID" value="XM_013014674.1"/>
</dbReference>
<dbReference type="InParanoid" id="A0A1S3F0H6"/>
<dbReference type="PANTHER" id="PTHR11461:SF160">
    <property type="entry name" value="SERINE (OR CYSTEINE) PEPTIDASE INHIBITOR, CLADE A (ALPHA-1 ANTIPROTEINASE, ANTITRYPSIN), MEMBER 16"/>
    <property type="match status" value="1"/>
</dbReference>
<name>A0A1S3F0H6_DIPOR</name>
<feature type="domain" description="Serpin" evidence="3">
    <location>
        <begin position="49"/>
        <end position="405"/>
    </location>
</feature>
<dbReference type="InterPro" id="IPR036186">
    <property type="entry name" value="Serpin_sf"/>
</dbReference>
<protein>
    <submittedName>
        <fullName evidence="5">Alpha-1-antitrypsin-like</fullName>
    </submittedName>
</protein>
<dbReference type="GeneID" id="105984484"/>
<dbReference type="PANTHER" id="PTHR11461">
    <property type="entry name" value="SERINE PROTEASE INHIBITOR, SERPIN"/>
    <property type="match status" value="1"/>
</dbReference>
<dbReference type="InterPro" id="IPR042178">
    <property type="entry name" value="Serpin_sf_1"/>
</dbReference>